<dbReference type="Proteomes" id="UP000606490">
    <property type="component" value="Unassembled WGS sequence"/>
</dbReference>
<accession>A0ABS1V2U1</accession>
<comment type="caution">
    <text evidence="1">The sequence shown here is derived from an EMBL/GenBank/DDBJ whole genome shotgun (WGS) entry which is preliminary data.</text>
</comment>
<evidence type="ECO:0000313" key="1">
    <source>
        <dbReference type="EMBL" id="MBL6455602.1"/>
    </source>
</evidence>
<reference evidence="1 2" key="1">
    <citation type="submission" date="2021-01" db="EMBL/GenBank/DDBJ databases">
        <title>Belnapia mucosa sp. nov. and Belnapia arida sp. nov., isolated from the Tabernas Desert (Almeria, Spain).</title>
        <authorList>
            <person name="Molina-Menor E."/>
            <person name="Vidal-Verdu A."/>
            <person name="Calonge A."/>
            <person name="Satari L."/>
            <person name="Pereto Magraner J."/>
            <person name="Porcar Miralles M."/>
        </authorList>
    </citation>
    <scope>NUCLEOTIDE SEQUENCE [LARGE SCALE GENOMIC DNA]</scope>
    <source>
        <strain evidence="1 2">T6</strain>
    </source>
</reference>
<dbReference type="Gene3D" id="3.40.720.10">
    <property type="entry name" value="Alkaline Phosphatase, subunit A"/>
    <property type="match status" value="1"/>
</dbReference>
<dbReference type="PANTHER" id="PTHR10151">
    <property type="entry name" value="ECTONUCLEOTIDE PYROPHOSPHATASE/PHOSPHODIESTERASE"/>
    <property type="match status" value="1"/>
</dbReference>
<gene>
    <name evidence="1" type="ORF">JMJ55_09730</name>
</gene>
<dbReference type="RefSeq" id="WP_202825334.1">
    <property type="nucleotide sequence ID" value="NZ_JAEUXJ010000003.1"/>
</dbReference>
<dbReference type="InterPro" id="IPR017850">
    <property type="entry name" value="Alkaline_phosphatase_core_sf"/>
</dbReference>
<dbReference type="PANTHER" id="PTHR10151:SF120">
    <property type="entry name" value="BIS(5'-ADENOSYL)-TRIPHOSPHATASE"/>
    <property type="match status" value="1"/>
</dbReference>
<evidence type="ECO:0000313" key="2">
    <source>
        <dbReference type="Proteomes" id="UP000606490"/>
    </source>
</evidence>
<dbReference type="SUPFAM" id="SSF53649">
    <property type="entry name" value="Alkaline phosphatase-like"/>
    <property type="match status" value="1"/>
</dbReference>
<keyword evidence="2" id="KW-1185">Reference proteome</keyword>
<protein>
    <submittedName>
        <fullName evidence="1">Alkaline phosphatase family protein</fullName>
    </submittedName>
</protein>
<dbReference type="Pfam" id="PF01663">
    <property type="entry name" value="Phosphodiest"/>
    <property type="match status" value="1"/>
</dbReference>
<sequence>MTGGRLALLVIMDGLRRDMVSPERTPHLWRLYHRGTRFAGYHSMFPSATRVVSACTATGCRPAGHGLIGNSLALLDADGRLHPHDAGAPGFLPARRALHGRALERPTLADRLAAWGGAMIFSNVSPGAALAHDPNRSGHLVNRIIAHAPGQEAPPMAEVTLDAAGDALLTGRFLDEAVAPGGRRPDFGLLWLGEPDASQHAWPLGSPEAWAAIAAADARLGEVMEAADRRRAAGDAVLLLAGSDHGHETVEGVIDVEAELFAAGLRPGAEAGLVTASNGSSVLVHMAPGRDPGPVLEFLRTRPWAEAVLEGEALRRQGHRPGVEGLVAAIAMRRHEGRNPFGIPGMVLVAKPAAGKPDRLGCGQHGGLGAAEQASVMVAEGPVFAAGATDAAPASPIDLAPTILAFLGLGDAGQPMDGRPLQGRPAGLA</sequence>
<dbReference type="InterPro" id="IPR002591">
    <property type="entry name" value="Phosphodiest/P_Trfase"/>
</dbReference>
<organism evidence="1 2">
    <name type="scientific">Belnapia mucosa</name>
    <dbReference type="NCBI Taxonomy" id="2804532"/>
    <lineage>
        <taxon>Bacteria</taxon>
        <taxon>Pseudomonadati</taxon>
        <taxon>Pseudomonadota</taxon>
        <taxon>Alphaproteobacteria</taxon>
        <taxon>Acetobacterales</taxon>
        <taxon>Roseomonadaceae</taxon>
        <taxon>Belnapia</taxon>
    </lineage>
</organism>
<name>A0ABS1V2U1_9PROT</name>
<proteinExistence type="predicted"/>
<dbReference type="EMBL" id="JAEUXJ010000003">
    <property type="protein sequence ID" value="MBL6455602.1"/>
    <property type="molecule type" value="Genomic_DNA"/>
</dbReference>